<feature type="transmembrane region" description="Helical" evidence="5">
    <location>
        <begin position="20"/>
        <end position="45"/>
    </location>
</feature>
<accession>A0A9J6BA33</accession>
<keyword evidence="2 5" id="KW-0812">Transmembrane</keyword>
<dbReference type="GO" id="GO:0005886">
    <property type="term" value="C:plasma membrane"/>
    <property type="evidence" value="ECO:0007669"/>
    <property type="project" value="TreeGrafter"/>
</dbReference>
<gene>
    <name evidence="6" type="ORF">PVAND_014505</name>
</gene>
<dbReference type="AlphaFoldDB" id="A0A9J6BA33"/>
<evidence type="ECO:0000256" key="1">
    <source>
        <dbReference type="ARBA" id="ARBA00004141"/>
    </source>
</evidence>
<dbReference type="Proteomes" id="UP001107558">
    <property type="component" value="Chromosome 4"/>
</dbReference>
<dbReference type="InterPro" id="IPR018499">
    <property type="entry name" value="Tetraspanin/Peripherin"/>
</dbReference>
<organism evidence="6 7">
    <name type="scientific">Polypedilum vanderplanki</name>
    <name type="common">Sleeping chironomid midge</name>
    <dbReference type="NCBI Taxonomy" id="319348"/>
    <lineage>
        <taxon>Eukaryota</taxon>
        <taxon>Metazoa</taxon>
        <taxon>Ecdysozoa</taxon>
        <taxon>Arthropoda</taxon>
        <taxon>Hexapoda</taxon>
        <taxon>Insecta</taxon>
        <taxon>Pterygota</taxon>
        <taxon>Neoptera</taxon>
        <taxon>Endopterygota</taxon>
        <taxon>Diptera</taxon>
        <taxon>Nematocera</taxon>
        <taxon>Chironomoidea</taxon>
        <taxon>Chironomidae</taxon>
        <taxon>Chironominae</taxon>
        <taxon>Polypedilum</taxon>
        <taxon>Polypedilum</taxon>
    </lineage>
</organism>
<name>A0A9J6BA33_POLVA</name>
<proteinExistence type="predicted"/>
<evidence type="ECO:0000256" key="4">
    <source>
        <dbReference type="ARBA" id="ARBA00023136"/>
    </source>
</evidence>
<dbReference type="OrthoDB" id="2014092at2759"/>
<protein>
    <recommendedName>
        <fullName evidence="8">Tetraspanin</fullName>
    </recommendedName>
</protein>
<evidence type="ECO:0008006" key="8">
    <source>
        <dbReference type="Google" id="ProtNLM"/>
    </source>
</evidence>
<comment type="caution">
    <text evidence="6">The sequence shown here is derived from an EMBL/GenBank/DDBJ whole genome shotgun (WGS) entry which is preliminary data.</text>
</comment>
<evidence type="ECO:0000313" key="7">
    <source>
        <dbReference type="Proteomes" id="UP001107558"/>
    </source>
</evidence>
<dbReference type="SUPFAM" id="SSF48652">
    <property type="entry name" value="Tetraspanin"/>
    <property type="match status" value="1"/>
</dbReference>
<dbReference type="Pfam" id="PF00335">
    <property type="entry name" value="Tetraspanin"/>
    <property type="match status" value="1"/>
</dbReference>
<feature type="transmembrane region" description="Helical" evidence="5">
    <location>
        <begin position="96"/>
        <end position="118"/>
    </location>
</feature>
<dbReference type="FunFam" id="1.10.1450.10:FF:000023">
    <property type="entry name" value="Tetraspanin"/>
    <property type="match status" value="1"/>
</dbReference>
<dbReference type="EMBL" id="JADBJN010000004">
    <property type="protein sequence ID" value="KAG5666478.1"/>
    <property type="molecule type" value="Genomic_DNA"/>
</dbReference>
<feature type="transmembrane region" description="Helical" evidence="5">
    <location>
        <begin position="277"/>
        <end position="297"/>
    </location>
</feature>
<evidence type="ECO:0000256" key="3">
    <source>
        <dbReference type="ARBA" id="ARBA00022989"/>
    </source>
</evidence>
<dbReference type="InterPro" id="IPR008952">
    <property type="entry name" value="Tetraspanin_EC2_sf"/>
</dbReference>
<dbReference type="PANTHER" id="PTHR19282:SF431">
    <property type="entry name" value="TETRASPANIN 26A, ISOFORM B-RELATED"/>
    <property type="match status" value="1"/>
</dbReference>
<keyword evidence="7" id="KW-1185">Reference proteome</keyword>
<dbReference type="Gene3D" id="1.10.1450.10">
    <property type="entry name" value="Tetraspanin"/>
    <property type="match status" value="1"/>
</dbReference>
<sequence>MPNRIMKRYRRDRTEISCFLKYSIFSVNVVCWIFGLCVLSIGIWALNEKNVFSNISSKIFLQDPAFFGIIVGSLTFLIGFTGCVGSLRENTFLLSLYSWFLIILLISEIFLGILVFILKDKGWIKNQATNGLKGFIMHYREDPDQQNLIDWLQSSWECCGIDGPSDWDQNLYFNCTSSILGSREACGVPFSCCKTTSNDIITNKQCGYDVRKEGFYIERYIYEKGCLKAGESLFDENIFYVVLVSILIMITKSEEISKIIYDKGCILAGEELMEENLIIISTLFIVFLFFQILGIVFSQNLRQDIIAQKAKWK</sequence>
<feature type="transmembrane region" description="Helical" evidence="5">
    <location>
        <begin position="65"/>
        <end position="84"/>
    </location>
</feature>
<reference evidence="6" key="1">
    <citation type="submission" date="2021-03" db="EMBL/GenBank/DDBJ databases">
        <title>Chromosome level genome of the anhydrobiotic midge Polypedilum vanderplanki.</title>
        <authorList>
            <person name="Yoshida Y."/>
            <person name="Kikawada T."/>
            <person name="Gusev O."/>
        </authorList>
    </citation>
    <scope>NUCLEOTIDE SEQUENCE</scope>
    <source>
        <strain evidence="6">NIAS01</strain>
        <tissue evidence="6">Whole body or cell culture</tissue>
    </source>
</reference>
<dbReference type="PRINTS" id="PR00259">
    <property type="entry name" value="TMFOUR"/>
</dbReference>
<evidence type="ECO:0000313" key="6">
    <source>
        <dbReference type="EMBL" id="KAG5666478.1"/>
    </source>
</evidence>
<evidence type="ECO:0000256" key="5">
    <source>
        <dbReference type="SAM" id="Phobius"/>
    </source>
</evidence>
<evidence type="ECO:0000256" key="2">
    <source>
        <dbReference type="ARBA" id="ARBA00022692"/>
    </source>
</evidence>
<comment type="subcellular location">
    <subcellularLocation>
        <location evidence="1">Membrane</location>
        <topology evidence="1">Multi-pass membrane protein</topology>
    </subcellularLocation>
</comment>
<dbReference type="PANTHER" id="PTHR19282">
    <property type="entry name" value="TETRASPANIN"/>
    <property type="match status" value="1"/>
</dbReference>
<keyword evidence="3 5" id="KW-1133">Transmembrane helix</keyword>
<keyword evidence="4 5" id="KW-0472">Membrane</keyword>